<comment type="function">
    <text evidence="7">Part of a heterotetrameric complex that catalyzes the two-step biosynthesis of anthranilate, an intermediate in the biosynthesis of L-tryptophan. In the first step, the glutamine-binding beta subunit (TrpG) of anthranilate synthase (AS) provides the glutamine amidotransferase activity which generates ammonia as a substrate that, along with chorismate, is used in the second step, catalyzed by the large alpha subunit of AS (TrpE) to produce anthranilate. In the absence of TrpG, TrpE can synthesize anthranilate directly from chorismate and high concentrations of ammonia.</text>
</comment>
<dbReference type="Pfam" id="PF04715">
    <property type="entry name" value="Anth_synt_I_N"/>
    <property type="match status" value="1"/>
</dbReference>
<sequence length="519" mass="59769">MALKLFVGSEAIVLLLILQLEYYRKYIDFDDFVEVFFYVKNQKKYKMFSNKIHIKTTSRKSLGDLQTPMNIYLQIRDKFRDTILLESSDSKNIDNNFSFIAINAIAGIEIKNLNEFEVKFPNENPEKKTLENIKVTDLLHHFSKAFVCEKTNDPIEETAQSLFGYTSFEAVPLFENIRFKSQSKEVEIPILRYRLYQYVIAINHFNDEMHFIENQIDGVKSEMRLLQDLIKNKNTLVYPFEKDGYETSNLTNEEYLELVEKAQKHCRRGDVFQLVLSRRFEQKFKGDEFNVYRALRNINPSPYLFFFDYGNYKLFGSSPESQLIIKNKKAIIHPIAGTFKRSGDFETDLQSAEALKKDPKENAEHTMLVDLARNDLGKLGKNVAVTKLKEIQLFSHVIHMVSEVVADMEENTNPFDVVSATFPQGTLSGAPKYKALELINEYEKDSRGYYGGCIGMVGLNGDCNQAIMIRTFLSKNNTLFYQAGAGLVAKSTPQNELEEVNNKLNALKKAVEKAEKLVK</sequence>
<dbReference type="PANTHER" id="PTHR11236:SF48">
    <property type="entry name" value="ISOCHORISMATE SYNTHASE MENF"/>
    <property type="match status" value="1"/>
</dbReference>
<evidence type="ECO:0000313" key="12">
    <source>
        <dbReference type="Proteomes" id="UP000186246"/>
    </source>
</evidence>
<keyword evidence="4" id="KW-0479">Metal-binding</keyword>
<evidence type="ECO:0000256" key="3">
    <source>
        <dbReference type="ARBA" id="ARBA00020653"/>
    </source>
</evidence>
<dbReference type="EMBL" id="FTOJ01000002">
    <property type="protein sequence ID" value="SIS71801.1"/>
    <property type="molecule type" value="Genomic_DNA"/>
</dbReference>
<evidence type="ECO:0000256" key="8">
    <source>
        <dbReference type="ARBA" id="ARBA00047683"/>
    </source>
</evidence>
<evidence type="ECO:0000259" key="9">
    <source>
        <dbReference type="Pfam" id="PF00425"/>
    </source>
</evidence>
<evidence type="ECO:0000256" key="2">
    <source>
        <dbReference type="ARBA" id="ARBA00011575"/>
    </source>
</evidence>
<organism evidence="11 12">
    <name type="scientific">Chryseobacterium piscicola</name>
    <dbReference type="NCBI Taxonomy" id="551459"/>
    <lineage>
        <taxon>Bacteria</taxon>
        <taxon>Pseudomonadati</taxon>
        <taxon>Bacteroidota</taxon>
        <taxon>Flavobacteriia</taxon>
        <taxon>Flavobacteriales</taxon>
        <taxon>Weeksellaceae</taxon>
        <taxon>Chryseobacterium group</taxon>
        <taxon>Chryseobacterium</taxon>
    </lineage>
</organism>
<dbReference type="InterPro" id="IPR019999">
    <property type="entry name" value="Anth_synth_I-like"/>
</dbReference>
<evidence type="ECO:0000256" key="7">
    <source>
        <dbReference type="ARBA" id="ARBA00025634"/>
    </source>
</evidence>
<dbReference type="GO" id="GO:0046872">
    <property type="term" value="F:metal ion binding"/>
    <property type="evidence" value="ECO:0007669"/>
    <property type="project" value="UniProtKB-KW"/>
</dbReference>
<dbReference type="AlphaFoldDB" id="A0A1N7LDE0"/>
<comment type="cofactor">
    <cofactor evidence="1">
        <name>Mg(2+)</name>
        <dbReference type="ChEBI" id="CHEBI:18420"/>
    </cofactor>
</comment>
<name>A0A1N7LDE0_9FLAO</name>
<dbReference type="Proteomes" id="UP000186246">
    <property type="component" value="Unassembled WGS sequence"/>
</dbReference>
<feature type="domain" description="Chorismate-utilising enzyme C-terminal" evidence="9">
    <location>
        <begin position="252"/>
        <end position="503"/>
    </location>
</feature>
<protein>
    <recommendedName>
        <fullName evidence="3">Anthranilate synthase component 1</fullName>
    </recommendedName>
</protein>
<accession>A0A1N7LDE0</accession>
<dbReference type="InterPro" id="IPR015890">
    <property type="entry name" value="Chorismate_C"/>
</dbReference>
<evidence type="ECO:0000259" key="10">
    <source>
        <dbReference type="Pfam" id="PF04715"/>
    </source>
</evidence>
<gene>
    <name evidence="11" type="ORF">SAMN05421796_102227</name>
</gene>
<reference evidence="12" key="1">
    <citation type="submission" date="2017-01" db="EMBL/GenBank/DDBJ databases">
        <authorList>
            <person name="Varghese N."/>
            <person name="Submissions S."/>
        </authorList>
    </citation>
    <scope>NUCLEOTIDE SEQUENCE [LARGE SCALE GENOMIC DNA]</scope>
    <source>
        <strain evidence="12">DSM 21068</strain>
    </source>
</reference>
<dbReference type="SUPFAM" id="SSF56322">
    <property type="entry name" value="ADC synthase"/>
    <property type="match status" value="1"/>
</dbReference>
<keyword evidence="5" id="KW-0460">Magnesium</keyword>
<evidence type="ECO:0000256" key="4">
    <source>
        <dbReference type="ARBA" id="ARBA00022723"/>
    </source>
</evidence>
<dbReference type="InterPro" id="IPR005801">
    <property type="entry name" value="ADC_synthase"/>
</dbReference>
<comment type="subunit">
    <text evidence="2">Heterotetramer consisting of two non-identical subunits: a beta subunit (TrpG) and a large alpha subunit (TrpE).</text>
</comment>
<feature type="domain" description="Anthranilate synthase component I N-terminal" evidence="10">
    <location>
        <begin position="64"/>
        <end position="210"/>
    </location>
</feature>
<dbReference type="InterPro" id="IPR006805">
    <property type="entry name" value="Anth_synth_I_N"/>
</dbReference>
<keyword evidence="6" id="KW-0456">Lyase</keyword>
<dbReference type="PRINTS" id="PR00095">
    <property type="entry name" value="ANTSNTHASEI"/>
</dbReference>
<dbReference type="Pfam" id="PF00425">
    <property type="entry name" value="Chorismate_bind"/>
    <property type="match status" value="1"/>
</dbReference>
<evidence type="ECO:0000256" key="5">
    <source>
        <dbReference type="ARBA" id="ARBA00022842"/>
    </source>
</evidence>
<dbReference type="Gene3D" id="3.60.120.10">
    <property type="entry name" value="Anthranilate synthase"/>
    <property type="match status" value="1"/>
</dbReference>
<dbReference type="GO" id="GO:0004049">
    <property type="term" value="F:anthranilate synthase activity"/>
    <property type="evidence" value="ECO:0007669"/>
    <property type="project" value="UniProtKB-EC"/>
</dbReference>
<dbReference type="GO" id="GO:0000162">
    <property type="term" value="P:L-tryptophan biosynthetic process"/>
    <property type="evidence" value="ECO:0007669"/>
    <property type="project" value="TreeGrafter"/>
</dbReference>
<comment type="catalytic activity">
    <reaction evidence="8">
        <text>chorismate + L-glutamine = anthranilate + pyruvate + L-glutamate + H(+)</text>
        <dbReference type="Rhea" id="RHEA:21732"/>
        <dbReference type="ChEBI" id="CHEBI:15361"/>
        <dbReference type="ChEBI" id="CHEBI:15378"/>
        <dbReference type="ChEBI" id="CHEBI:16567"/>
        <dbReference type="ChEBI" id="CHEBI:29748"/>
        <dbReference type="ChEBI" id="CHEBI:29985"/>
        <dbReference type="ChEBI" id="CHEBI:58359"/>
        <dbReference type="EC" id="4.1.3.27"/>
    </reaction>
</comment>
<evidence type="ECO:0000256" key="6">
    <source>
        <dbReference type="ARBA" id="ARBA00023239"/>
    </source>
</evidence>
<proteinExistence type="predicted"/>
<dbReference type="STRING" id="551459.SAMN05421796_102227"/>
<evidence type="ECO:0000256" key="1">
    <source>
        <dbReference type="ARBA" id="ARBA00001946"/>
    </source>
</evidence>
<evidence type="ECO:0000313" key="11">
    <source>
        <dbReference type="EMBL" id="SIS71801.1"/>
    </source>
</evidence>
<dbReference type="PANTHER" id="PTHR11236">
    <property type="entry name" value="AMINOBENZOATE/ANTHRANILATE SYNTHASE"/>
    <property type="match status" value="1"/>
</dbReference>